<dbReference type="PIRSF" id="PIRSF020680">
    <property type="entry name" value="PhnH"/>
    <property type="match status" value="1"/>
</dbReference>
<organism evidence="1 2">
    <name type="scientific">Pseudotabrizicola sediminis</name>
    <dbReference type="NCBI Taxonomy" id="2486418"/>
    <lineage>
        <taxon>Bacteria</taxon>
        <taxon>Pseudomonadati</taxon>
        <taxon>Pseudomonadota</taxon>
        <taxon>Alphaproteobacteria</taxon>
        <taxon>Rhodobacterales</taxon>
        <taxon>Paracoccaceae</taxon>
        <taxon>Pseudotabrizicola</taxon>
    </lineage>
</organism>
<name>A0ABY2KL57_9RHOB</name>
<gene>
    <name evidence="1" type="primary">phnH</name>
    <name evidence="1" type="ORF">EEB11_10480</name>
</gene>
<comment type="caution">
    <text evidence="1">The sequence shown here is derived from an EMBL/GenBank/DDBJ whole genome shotgun (WGS) entry which is preliminary data.</text>
</comment>
<evidence type="ECO:0000313" key="2">
    <source>
        <dbReference type="Proteomes" id="UP000297741"/>
    </source>
</evidence>
<dbReference type="Pfam" id="PF05845">
    <property type="entry name" value="PhnH"/>
    <property type="match status" value="1"/>
</dbReference>
<dbReference type="GO" id="GO:0016829">
    <property type="term" value="F:lyase activity"/>
    <property type="evidence" value="ECO:0007669"/>
    <property type="project" value="UniProtKB-KW"/>
</dbReference>
<keyword evidence="1" id="KW-0456">Lyase</keyword>
<dbReference type="RefSeq" id="WP_135431071.1">
    <property type="nucleotide sequence ID" value="NZ_RPEM01000006.1"/>
</dbReference>
<dbReference type="InterPro" id="IPR038058">
    <property type="entry name" value="PhnH-like_sp"/>
</dbReference>
<reference evidence="1 2" key="1">
    <citation type="submission" date="2018-11" db="EMBL/GenBank/DDBJ databases">
        <title>Tabrizicola sp. isolated from sediment of alpine lake.</title>
        <authorList>
            <person name="Liu Z."/>
        </authorList>
    </citation>
    <scope>NUCLEOTIDE SEQUENCE [LARGE SCALE GENOMIC DNA]</scope>
    <source>
        <strain evidence="1 2">DRYC-M-16</strain>
    </source>
</reference>
<proteinExistence type="predicted"/>
<dbReference type="Gene3D" id="3.40.50.11310">
    <property type="entry name" value="Bacterial phosphonate metabolism protein PhnH"/>
    <property type="match status" value="1"/>
</dbReference>
<dbReference type="SUPFAM" id="SSF159709">
    <property type="entry name" value="PhnH-like"/>
    <property type="match status" value="1"/>
</dbReference>
<accession>A0ABY2KL57</accession>
<dbReference type="Proteomes" id="UP000297741">
    <property type="component" value="Unassembled WGS sequence"/>
</dbReference>
<dbReference type="EMBL" id="RPEM01000006">
    <property type="protein sequence ID" value="TGD43236.1"/>
    <property type="molecule type" value="Genomic_DNA"/>
</dbReference>
<evidence type="ECO:0000313" key="1">
    <source>
        <dbReference type="EMBL" id="TGD43236.1"/>
    </source>
</evidence>
<protein>
    <submittedName>
        <fullName evidence="1">Phosphonate C-P lyase system protein PhnH</fullName>
    </submittedName>
</protein>
<dbReference type="InterPro" id="IPR008772">
    <property type="entry name" value="Phosphonate_metab_PhnH"/>
</dbReference>
<keyword evidence="2" id="KW-1185">Reference proteome</keyword>
<sequence length="192" mass="19956">MTGIALGGGFSHPPEQAARAFRAVLEAVSRPGTIWTVEGAVPPAPLTVAAGTVLLTLADGTAPVHLAGDADCQPVRDWITFHIGAPLVGAEGAMFAVGRWQDLLPLGRFHPGDPDYPDRAATLIVLMNDLTNAGARLTGPGIKDAARLSLPEIAAFQRNAVQFPLGLDFIFTAGDRVAALPRSTKVEGAACM</sequence>